<name>A0AAC9AD83_9ALTE</name>
<dbReference type="GO" id="GO:0055085">
    <property type="term" value="P:transmembrane transport"/>
    <property type="evidence" value="ECO:0007669"/>
    <property type="project" value="InterPro"/>
</dbReference>
<sequence length="82" mass="9068">MHVASKKPFTFLITLLILRTASNFTMQPPSLSAADNLKLESSGDGYAAMNAAIEAAYRVGSQVTDYIFKHWNEVQHSIPKAR</sequence>
<dbReference type="InterPro" id="IPR009486">
    <property type="entry name" value="Pur_nuclsid_perm"/>
</dbReference>
<accession>A0AAC9AD83</accession>
<dbReference type="AlphaFoldDB" id="A0AAC9AD83"/>
<dbReference type="Pfam" id="PF06516">
    <property type="entry name" value="NUP"/>
    <property type="match status" value="1"/>
</dbReference>
<dbReference type="Proteomes" id="UP000061468">
    <property type="component" value="Chromosome"/>
</dbReference>
<dbReference type="RefSeq" id="WP_015066869.1">
    <property type="nucleotide sequence ID" value="NZ_CP013928.1"/>
</dbReference>
<dbReference type="EMBL" id="CP013928">
    <property type="protein sequence ID" value="AMJ78234.1"/>
    <property type="molecule type" value="Genomic_DNA"/>
</dbReference>
<gene>
    <name evidence="1" type="ORF">AV942_08000</name>
</gene>
<reference evidence="1 2" key="1">
    <citation type="submission" date="2015-12" db="EMBL/GenBank/DDBJ databases">
        <title>Intraspecies pangenome expansion in the marine bacterium Alteromonas.</title>
        <authorList>
            <person name="Lopez-Perez M."/>
            <person name="Rodriguez-Valera F."/>
        </authorList>
    </citation>
    <scope>NUCLEOTIDE SEQUENCE [LARGE SCALE GENOMIC DNA]</scope>
    <source>
        <strain evidence="1 2">UM8</strain>
    </source>
</reference>
<organism evidence="1 2">
    <name type="scientific">Alteromonas mediterranea</name>
    <dbReference type="NCBI Taxonomy" id="314275"/>
    <lineage>
        <taxon>Bacteria</taxon>
        <taxon>Pseudomonadati</taxon>
        <taxon>Pseudomonadota</taxon>
        <taxon>Gammaproteobacteria</taxon>
        <taxon>Alteromonadales</taxon>
        <taxon>Alteromonadaceae</taxon>
        <taxon>Alteromonas/Salinimonas group</taxon>
        <taxon>Alteromonas</taxon>
    </lineage>
</organism>
<evidence type="ECO:0000313" key="2">
    <source>
        <dbReference type="Proteomes" id="UP000061468"/>
    </source>
</evidence>
<proteinExistence type="predicted"/>
<protein>
    <submittedName>
        <fullName evidence="1">Uncharacterized protein</fullName>
    </submittedName>
</protein>
<evidence type="ECO:0000313" key="1">
    <source>
        <dbReference type="EMBL" id="AMJ78234.1"/>
    </source>
</evidence>